<dbReference type="Proteomes" id="UP000664032">
    <property type="component" value="Unassembled WGS sequence"/>
</dbReference>
<evidence type="ECO:0000313" key="1">
    <source>
        <dbReference type="EMBL" id="KAH9485490.1"/>
    </source>
</evidence>
<keyword evidence="2" id="KW-1185">Reference proteome</keyword>
<protein>
    <submittedName>
        <fullName evidence="1">Uncharacterized protein</fullName>
    </submittedName>
</protein>
<gene>
    <name evidence="1" type="ORF">JR316_0002398</name>
</gene>
<evidence type="ECO:0000313" key="2">
    <source>
        <dbReference type="Proteomes" id="UP000664032"/>
    </source>
</evidence>
<organism evidence="1 2">
    <name type="scientific">Psilocybe cubensis</name>
    <name type="common">Psychedelic mushroom</name>
    <name type="synonym">Stropharia cubensis</name>
    <dbReference type="NCBI Taxonomy" id="181762"/>
    <lineage>
        <taxon>Eukaryota</taxon>
        <taxon>Fungi</taxon>
        <taxon>Dikarya</taxon>
        <taxon>Basidiomycota</taxon>
        <taxon>Agaricomycotina</taxon>
        <taxon>Agaricomycetes</taxon>
        <taxon>Agaricomycetidae</taxon>
        <taxon>Agaricales</taxon>
        <taxon>Agaricineae</taxon>
        <taxon>Strophariaceae</taxon>
        <taxon>Psilocybe</taxon>
    </lineage>
</organism>
<dbReference type="EMBL" id="JAFIQS020000002">
    <property type="protein sequence ID" value="KAH9485490.1"/>
    <property type="molecule type" value="Genomic_DNA"/>
</dbReference>
<name>A0ACB8HCN0_PSICU</name>
<comment type="caution">
    <text evidence="1">The sequence shown here is derived from an EMBL/GenBank/DDBJ whole genome shotgun (WGS) entry which is preliminary data.</text>
</comment>
<reference evidence="1" key="1">
    <citation type="submission" date="2021-10" db="EMBL/GenBank/DDBJ databases">
        <title>Psilocybe cubensis genome.</title>
        <authorList>
            <person name="Mckernan K.J."/>
            <person name="Crawford S."/>
            <person name="Trippe A."/>
            <person name="Kane L.T."/>
            <person name="Mclaughlin S."/>
        </authorList>
    </citation>
    <scope>NUCLEOTIDE SEQUENCE</scope>
    <source>
        <strain evidence="1">MGC-MH-2018</strain>
    </source>
</reference>
<sequence length="897" mass="99784">MPNMPPDKKPSKTPSSSKDLIPVNGKRELLAKSQPKREDRGPKPTTSKALVLRNGKYGSQGTGELIHLGRMTGREKLDLLADNLVQESKKAFLNPFRLEKCLKIAESQCDAYVDDIAKLRDPDLFRYAIESELKARTEPTRSDTRKTPSHVAKVVATRVHNAYMLASAWKLASDILIQMTSDGLRDSNVKTMLQSNSNMRNQYLALYDIVDELVMMCQDRFAVLATTTPHYAKYFKLKTTEGADPSETQYVFDWADLRKAADSFLDSIIIELCFPRGAYPKAILYRILHDSIEEAPRETKRFPQELWNAVGDLSNCVELQEILSAPLFGPEGEAWLKSPRQMPDEYEAWIDAQIYSSRASELFSSFKDTIYPLERTRRPEVIDKLWNQIDQNYVSISGEHIDKLWGLEEVINVKPQWSAFAVVPGGSDLDGYSPSSVRGAKKKPLAITAGDESSDDSMPGLQSVSNTSDDDDDDDDDSEYSEDEYNSDGYNTDEEDELRELYKEAMNAAHEADWFDTSNTPAGIDPFLQEDDRKGNPFLKILGSLRGRMFSSSPKLKTTTKTEPRSGPIRGAFRATPSGAPKSIPKAMPPKPAPVPTTPVSPAATPAAASKSQKATVEEVEDEENIAMAAAAAKKKKKKSKKKKKPATPEIPPSSSPPSAVSVPSPVISSATPSLKKSASVSSNASSVKTSTPSIPSAFMSSTSTLPIGETTAQSAHSYLQSLNIGTEKKLKKRPDHASIFSTSSDIKKPSVFSKLSGKDKEKNKEDEMSAAKRSWFSKLSKKTSVLMHQMLKTDEDKTGGRSPMKWEQFLKLMREMGFEYDPSTAGSSVRFDPPNKADRPITFHKRTAHTFGIWMLHTHIVLIAHPDPTLQPIMLKEFAKKLKRYYGWNEDDLLRI</sequence>
<accession>A0ACB8HCN0</accession>
<proteinExistence type="predicted"/>